<feature type="transmembrane region" description="Helical" evidence="9">
    <location>
        <begin position="103"/>
        <end position="125"/>
    </location>
</feature>
<name>E1IEW9_9CHLR</name>
<dbReference type="Proteomes" id="UP000054010">
    <property type="component" value="Unassembled WGS sequence"/>
</dbReference>
<dbReference type="PROSITE" id="PS50928">
    <property type="entry name" value="ABC_TM1"/>
    <property type="match status" value="1"/>
</dbReference>
<feature type="domain" description="ABC transmembrane type-1" evidence="11">
    <location>
        <begin position="65"/>
        <end position="267"/>
    </location>
</feature>
<keyword evidence="13" id="KW-1185">Reference proteome</keyword>
<evidence type="ECO:0000256" key="1">
    <source>
        <dbReference type="ARBA" id="ARBA00004651"/>
    </source>
</evidence>
<dbReference type="HOGENOM" id="CLU_016047_14_1_0"/>
<dbReference type="STRING" id="765420.OSCT_1870"/>
<dbReference type="AlphaFoldDB" id="E1IEW9"/>
<evidence type="ECO:0000256" key="2">
    <source>
        <dbReference type="ARBA" id="ARBA00007069"/>
    </source>
</evidence>
<feature type="transmembrane region" description="Helical" evidence="9">
    <location>
        <begin position="244"/>
        <end position="267"/>
    </location>
</feature>
<sequence>MARSTTFRLTARPTWRLPNLAPLGLMLASLPILAYLLFPILAIIFRVDLSAMLEHLVAREVGQAISLSVITSAWSTALSLLFGTPLAYLLARRQFRGRSLVDTLIDLPMVLPPSVAGIALLMAFGRRGMLGSWLNDAGISLAFTSAAVVLAQVFVAAPFYIKTATAAFAGIERELEQAAAIDGASPWQVFRYMTLPLAWPILLGGLVMSWARALGEFGATMIFAGNFPGRTQTMPLAIYLGFELDLHLALTLALIMLVVSFGVLWLVKAILRQRV</sequence>
<keyword evidence="3 9" id="KW-0813">Transport</keyword>
<evidence type="ECO:0000313" key="13">
    <source>
        <dbReference type="Proteomes" id="UP000054010"/>
    </source>
</evidence>
<dbReference type="NCBIfam" id="TIGR01581">
    <property type="entry name" value="Mo_ABC_porter"/>
    <property type="match status" value="1"/>
</dbReference>
<accession>E1IEW9</accession>
<dbReference type="EMBL" id="ADVR01000077">
    <property type="protein sequence ID" value="EFO80266.1"/>
    <property type="molecule type" value="Genomic_DNA"/>
</dbReference>
<reference evidence="12 13" key="1">
    <citation type="journal article" date="2011" name="J. Bacteriol.">
        <title>Draft genome sequence of the anoxygenic filamentous phototrophic bacterium Oscillochloris trichoides subsp. DG-6.</title>
        <authorList>
            <person name="Kuznetsov B.B."/>
            <person name="Ivanovsky R.N."/>
            <person name="Keppen O.I."/>
            <person name="Sukhacheva M.V."/>
            <person name="Bumazhkin B.K."/>
            <person name="Patutina E.O."/>
            <person name="Beletsky A.V."/>
            <person name="Mardanov A.V."/>
            <person name="Baslerov R.V."/>
            <person name="Panteleeva A.N."/>
            <person name="Kolganova T.V."/>
            <person name="Ravin N.V."/>
            <person name="Skryabin K.G."/>
        </authorList>
    </citation>
    <scope>NUCLEOTIDE SEQUENCE [LARGE SCALE GENOMIC DNA]</scope>
    <source>
        <strain evidence="12 13">DG-6</strain>
    </source>
</reference>
<dbReference type="PANTHER" id="PTHR30183:SF3">
    <property type="entry name" value="MOLYBDENUM TRANSPORT SYSTEM PERMEASE PROTEIN MODB"/>
    <property type="match status" value="1"/>
</dbReference>
<feature type="transmembrane region" description="Helical" evidence="9">
    <location>
        <begin position="137"/>
        <end position="161"/>
    </location>
</feature>
<dbReference type="GO" id="GO:0005886">
    <property type="term" value="C:plasma membrane"/>
    <property type="evidence" value="ECO:0007669"/>
    <property type="project" value="UniProtKB-SubCell"/>
</dbReference>
<evidence type="ECO:0000256" key="3">
    <source>
        <dbReference type="ARBA" id="ARBA00022448"/>
    </source>
</evidence>
<dbReference type="InterPro" id="IPR011867">
    <property type="entry name" value="ModB_ABC"/>
</dbReference>
<dbReference type="NCBIfam" id="TIGR02141">
    <property type="entry name" value="modB_ABC"/>
    <property type="match status" value="1"/>
</dbReference>
<comment type="subcellular location">
    <subcellularLocation>
        <location evidence="1 9">Cell membrane</location>
        <topology evidence="1 9">Multi-pass membrane protein</topology>
    </subcellularLocation>
</comment>
<comment type="caution">
    <text evidence="12">The sequence shown here is derived from an EMBL/GenBank/DDBJ whole genome shotgun (WGS) entry which is preliminary data.</text>
</comment>
<dbReference type="OrthoDB" id="9795403at2"/>
<dbReference type="InterPro" id="IPR006469">
    <property type="entry name" value="NifC_ABC_porter"/>
</dbReference>
<evidence type="ECO:0000256" key="5">
    <source>
        <dbReference type="ARBA" id="ARBA00022505"/>
    </source>
</evidence>
<gene>
    <name evidence="12" type="ORF">OSCT_1870</name>
</gene>
<evidence type="ECO:0000313" key="12">
    <source>
        <dbReference type="EMBL" id="EFO80266.1"/>
    </source>
</evidence>
<keyword evidence="6 9" id="KW-0812">Transmembrane</keyword>
<dbReference type="Gene3D" id="1.10.3720.10">
    <property type="entry name" value="MetI-like"/>
    <property type="match status" value="1"/>
</dbReference>
<dbReference type="Pfam" id="PF00528">
    <property type="entry name" value="BPD_transp_1"/>
    <property type="match status" value="1"/>
</dbReference>
<comment type="similarity">
    <text evidence="2 10">Belongs to the binding-protein-dependent transport system permease family. CysTW subfamily.</text>
</comment>
<keyword evidence="7 9" id="KW-1133">Transmembrane helix</keyword>
<dbReference type="PANTHER" id="PTHR30183">
    <property type="entry name" value="MOLYBDENUM TRANSPORT SYSTEM PERMEASE PROTEIN MODB"/>
    <property type="match status" value="1"/>
</dbReference>
<evidence type="ECO:0000256" key="4">
    <source>
        <dbReference type="ARBA" id="ARBA00022475"/>
    </source>
</evidence>
<dbReference type="InterPro" id="IPR000515">
    <property type="entry name" value="MetI-like"/>
</dbReference>
<dbReference type="InterPro" id="IPR035906">
    <property type="entry name" value="MetI-like_sf"/>
</dbReference>
<evidence type="ECO:0000259" key="11">
    <source>
        <dbReference type="PROSITE" id="PS50928"/>
    </source>
</evidence>
<proteinExistence type="inferred from homology"/>
<evidence type="ECO:0000256" key="7">
    <source>
        <dbReference type="ARBA" id="ARBA00022989"/>
    </source>
</evidence>
<dbReference type="SUPFAM" id="SSF161098">
    <property type="entry name" value="MetI-like"/>
    <property type="match status" value="1"/>
</dbReference>
<evidence type="ECO:0000256" key="9">
    <source>
        <dbReference type="RuleBase" id="RU363032"/>
    </source>
</evidence>
<keyword evidence="5 10" id="KW-0500">Molybdenum</keyword>
<dbReference type="eggNOG" id="COG4149">
    <property type="taxonomic scope" value="Bacteria"/>
</dbReference>
<dbReference type="CDD" id="cd06261">
    <property type="entry name" value="TM_PBP2"/>
    <property type="match status" value="1"/>
</dbReference>
<evidence type="ECO:0000256" key="6">
    <source>
        <dbReference type="ARBA" id="ARBA00022692"/>
    </source>
</evidence>
<feature type="transmembrane region" description="Helical" evidence="9">
    <location>
        <begin position="20"/>
        <end position="45"/>
    </location>
</feature>
<evidence type="ECO:0000256" key="10">
    <source>
        <dbReference type="RuleBase" id="RU365097"/>
    </source>
</evidence>
<organism evidence="12 13">
    <name type="scientific">Oscillochloris trichoides DG-6</name>
    <dbReference type="NCBI Taxonomy" id="765420"/>
    <lineage>
        <taxon>Bacteria</taxon>
        <taxon>Bacillati</taxon>
        <taxon>Chloroflexota</taxon>
        <taxon>Chloroflexia</taxon>
        <taxon>Chloroflexales</taxon>
        <taxon>Chloroflexineae</taxon>
        <taxon>Oscillochloridaceae</taxon>
        <taxon>Oscillochloris</taxon>
    </lineage>
</organism>
<keyword evidence="4 10" id="KW-1003">Cell membrane</keyword>
<feature type="transmembrane region" description="Helical" evidence="9">
    <location>
        <begin position="197"/>
        <end position="224"/>
    </location>
</feature>
<evidence type="ECO:0000256" key="8">
    <source>
        <dbReference type="ARBA" id="ARBA00023136"/>
    </source>
</evidence>
<comment type="function">
    <text evidence="10">Part of the binding-protein-dependent transport system for molybdenum; probably responsible for the translocation of the substrate across the membrane.</text>
</comment>
<protein>
    <recommendedName>
        <fullName evidence="10">Molybdenum transport system permease</fullName>
    </recommendedName>
</protein>
<keyword evidence="8 9" id="KW-0472">Membrane</keyword>
<feature type="transmembrane region" description="Helical" evidence="9">
    <location>
        <begin position="65"/>
        <end position="91"/>
    </location>
</feature>
<dbReference type="GO" id="GO:0015098">
    <property type="term" value="F:molybdate ion transmembrane transporter activity"/>
    <property type="evidence" value="ECO:0007669"/>
    <property type="project" value="UniProtKB-UniRule"/>
</dbReference>